<evidence type="ECO:0000256" key="1">
    <source>
        <dbReference type="ARBA" id="ARBA00004389"/>
    </source>
</evidence>
<dbReference type="OrthoDB" id="555447at2"/>
<evidence type="ECO:0000256" key="5">
    <source>
        <dbReference type="ARBA" id="ARBA00023136"/>
    </source>
</evidence>
<keyword evidence="2" id="KW-0812">Transmembrane</keyword>
<dbReference type="Gene3D" id="3.40.50.2000">
    <property type="entry name" value="Glycogen Phosphorylase B"/>
    <property type="match status" value="1"/>
</dbReference>
<evidence type="ECO:0000256" key="2">
    <source>
        <dbReference type="ARBA" id="ARBA00022692"/>
    </source>
</evidence>
<dbReference type="HOGENOM" id="CLU_064541_3_0_3"/>
<dbReference type="EMBL" id="CP003587">
    <property type="protein sequence ID" value="AGY60236.1"/>
    <property type="molecule type" value="Genomic_DNA"/>
</dbReference>
<evidence type="ECO:0000313" key="7">
    <source>
        <dbReference type="Proteomes" id="UP000017396"/>
    </source>
</evidence>
<dbReference type="InterPro" id="IPR013969">
    <property type="entry name" value="Oligosacch_biosynth_Alg14"/>
</dbReference>
<keyword evidence="6" id="KW-0808">Transferase</keyword>
<dbReference type="GO" id="GO:0006488">
    <property type="term" value="P:dolichol-linked oligosaccharide biosynthetic process"/>
    <property type="evidence" value="ECO:0007669"/>
    <property type="project" value="InterPro"/>
</dbReference>
<name>U5QMT7_GLOK1</name>
<dbReference type="PANTHER" id="PTHR12154">
    <property type="entry name" value="GLYCOSYL TRANSFERASE-RELATED"/>
    <property type="match status" value="1"/>
</dbReference>
<dbReference type="RefSeq" id="WP_023175572.1">
    <property type="nucleotide sequence ID" value="NC_022600.1"/>
</dbReference>
<dbReference type="PANTHER" id="PTHR12154:SF4">
    <property type="entry name" value="UDP-N-ACETYLGLUCOSAMINE TRANSFERASE SUBUNIT ALG14 HOMOLOG"/>
    <property type="match status" value="1"/>
</dbReference>
<dbReference type="SUPFAM" id="SSF53756">
    <property type="entry name" value="UDP-Glycosyltransferase/glycogen phosphorylase"/>
    <property type="match status" value="1"/>
</dbReference>
<dbReference type="AlphaFoldDB" id="U5QMT7"/>
<dbReference type="KEGG" id="glj:GKIL_3990"/>
<keyword evidence="5" id="KW-0472">Membrane</keyword>
<dbReference type="NCBIfam" id="NF041549">
    <property type="entry name" value="PssD"/>
    <property type="match status" value="1"/>
</dbReference>
<dbReference type="EC" id="2.4.1.141" evidence="6"/>
<evidence type="ECO:0000256" key="4">
    <source>
        <dbReference type="ARBA" id="ARBA00022989"/>
    </source>
</evidence>
<comment type="subcellular location">
    <subcellularLocation>
        <location evidence="1">Endoplasmic reticulum membrane</location>
        <topology evidence="1">Single-pass membrane protein</topology>
    </subcellularLocation>
</comment>
<proteinExistence type="predicted"/>
<evidence type="ECO:0000313" key="6">
    <source>
        <dbReference type="EMBL" id="AGY60236.1"/>
    </source>
</evidence>
<keyword evidence="6" id="KW-0328">Glycosyltransferase</keyword>
<dbReference type="Proteomes" id="UP000017396">
    <property type="component" value="Chromosome"/>
</dbReference>
<keyword evidence="4" id="KW-1133">Transmembrane helix</keyword>
<evidence type="ECO:0000256" key="3">
    <source>
        <dbReference type="ARBA" id="ARBA00022824"/>
    </source>
</evidence>
<keyword evidence="3" id="KW-0256">Endoplasmic reticulum</keyword>
<gene>
    <name evidence="6" type="ORF">GKIL_3990</name>
</gene>
<organism evidence="6 7">
    <name type="scientific">Gloeobacter kilaueensis (strain ATCC BAA-2537 / CCAP 1431/1 / ULC 316 / JS1)</name>
    <dbReference type="NCBI Taxonomy" id="1183438"/>
    <lineage>
        <taxon>Bacteria</taxon>
        <taxon>Bacillati</taxon>
        <taxon>Cyanobacteriota</taxon>
        <taxon>Cyanophyceae</taxon>
        <taxon>Gloeobacterales</taxon>
        <taxon>Gloeobacteraceae</taxon>
        <taxon>Gloeobacter</taxon>
    </lineage>
</organism>
<protein>
    <submittedName>
        <fullName evidence="6">Undecaprenyldiphospho-muramoylpentapeptide beta-N-acetylglucosaminyltransferase</fullName>
        <ecNumber evidence="6">2.4.1.141</ecNumber>
    </submittedName>
</protein>
<dbReference type="Pfam" id="PF08660">
    <property type="entry name" value="Alg14"/>
    <property type="match status" value="1"/>
</dbReference>
<sequence>MKVLLVCSSGGHFAAMLRLQPFWQAHERSWVTFRSAATAGVLAGERVYWAFSPTNRNLINLVRNLVLAVTVLITEKPDLVLTTGAGVAVPFLLLGRLRRCRVAFVESITRTESLSMSARLVLPFSEVYVQWPELQKQYPKTIYTGAPFL</sequence>
<dbReference type="eggNOG" id="COG0707">
    <property type="taxonomic scope" value="Bacteria"/>
</dbReference>
<accession>U5QMT7</accession>
<reference evidence="6 7" key="1">
    <citation type="journal article" date="2013" name="PLoS ONE">
        <title>Cultivation and Complete Genome Sequencing of Gloeobacter kilaueensis sp. nov., from a Lava Cave in Kilauea Caldera, Hawai'i.</title>
        <authorList>
            <person name="Saw J.H."/>
            <person name="Schatz M."/>
            <person name="Brown M.V."/>
            <person name="Kunkel D.D."/>
            <person name="Foster J.S."/>
            <person name="Shick H."/>
            <person name="Christensen S."/>
            <person name="Hou S."/>
            <person name="Wan X."/>
            <person name="Donachie S.P."/>
        </authorList>
    </citation>
    <scope>NUCLEOTIDE SEQUENCE [LARGE SCALE GENOMIC DNA]</scope>
    <source>
        <strain evidence="7">JS</strain>
    </source>
</reference>
<dbReference type="STRING" id="1183438.GKIL_3990"/>
<keyword evidence="7" id="KW-1185">Reference proteome</keyword>
<dbReference type="GO" id="GO:0004577">
    <property type="term" value="F:N-acetylglucosaminyldiphosphodolichol N-acetylglucosaminyltransferase activity"/>
    <property type="evidence" value="ECO:0007669"/>
    <property type="project" value="UniProtKB-EC"/>
</dbReference>